<comment type="caution">
    <text evidence="2">The sequence shown here is derived from an EMBL/GenBank/DDBJ whole genome shotgun (WGS) entry which is preliminary data.</text>
</comment>
<feature type="compositionally biased region" description="Basic and acidic residues" evidence="1">
    <location>
        <begin position="26"/>
        <end position="43"/>
    </location>
</feature>
<evidence type="ECO:0000313" key="2">
    <source>
        <dbReference type="EMBL" id="MPN46301.1"/>
    </source>
</evidence>
<dbReference type="EMBL" id="VSSQ01106862">
    <property type="protein sequence ID" value="MPN46301.1"/>
    <property type="molecule type" value="Genomic_DNA"/>
</dbReference>
<proteinExistence type="predicted"/>
<name>A0A645I4S7_9ZZZZ</name>
<protein>
    <submittedName>
        <fullName evidence="2">Uncharacterized protein</fullName>
    </submittedName>
</protein>
<reference evidence="2" key="1">
    <citation type="submission" date="2019-08" db="EMBL/GenBank/DDBJ databases">
        <authorList>
            <person name="Kucharzyk K."/>
            <person name="Murdoch R.W."/>
            <person name="Higgins S."/>
            <person name="Loffler F."/>
        </authorList>
    </citation>
    <scope>NUCLEOTIDE SEQUENCE</scope>
</reference>
<evidence type="ECO:0000256" key="1">
    <source>
        <dbReference type="SAM" id="MobiDB-lite"/>
    </source>
</evidence>
<feature type="compositionally biased region" description="Basic and acidic residues" evidence="1">
    <location>
        <begin position="98"/>
        <end position="111"/>
    </location>
</feature>
<dbReference type="AlphaFoldDB" id="A0A645I4S7"/>
<feature type="region of interest" description="Disordered" evidence="1">
    <location>
        <begin position="1"/>
        <end position="121"/>
    </location>
</feature>
<organism evidence="2">
    <name type="scientific">bioreactor metagenome</name>
    <dbReference type="NCBI Taxonomy" id="1076179"/>
    <lineage>
        <taxon>unclassified sequences</taxon>
        <taxon>metagenomes</taxon>
        <taxon>ecological metagenomes</taxon>
    </lineage>
</organism>
<sequence>MLGIQPPFCPHTFQIGEVQQLGVPPGEERKNDNGKHRENRDAKLPLIIAALFSGQQQSSESPRDENCHGNQAPGNGATGCGAGNHQHESPVGTRRHKPESEQSKACCRAEGHGNPSTHSVK</sequence>
<accession>A0A645I4S7</accession>
<gene>
    <name evidence="2" type="ORF">SDC9_193887</name>
</gene>